<dbReference type="STRING" id="564198.BST17_08515"/>
<gene>
    <name evidence="1" type="ORF">BST17_08515</name>
</gene>
<accession>A0A1W9Z0S0</accession>
<dbReference type="Proteomes" id="UP000192366">
    <property type="component" value="Unassembled WGS sequence"/>
</dbReference>
<proteinExistence type="predicted"/>
<dbReference type="AlphaFoldDB" id="A0A1W9Z0S0"/>
<dbReference type="RefSeq" id="WP_083057044.1">
    <property type="nucleotide sequence ID" value="NZ_JACKVM010000014.1"/>
</dbReference>
<dbReference type="EMBL" id="MVHJ01000005">
    <property type="protein sequence ID" value="ORA05789.1"/>
    <property type="molecule type" value="Genomic_DNA"/>
</dbReference>
<keyword evidence="2" id="KW-1185">Reference proteome</keyword>
<protein>
    <submittedName>
        <fullName evidence="1">Uncharacterized protein</fullName>
    </submittedName>
</protein>
<evidence type="ECO:0000313" key="1">
    <source>
        <dbReference type="EMBL" id="ORA05789.1"/>
    </source>
</evidence>
<sequence length="61" mass="6622">MRRLRVLRVVVQPVLVWDDGDELTPGPQVDAVSLPLSQLAGFVDGLPGEVTKLEASLPKQD</sequence>
<organism evidence="1 2">
    <name type="scientific">Mycolicibacterium bacteremicum</name>
    <name type="common">Mycobacterium bacteremicum</name>
    <dbReference type="NCBI Taxonomy" id="564198"/>
    <lineage>
        <taxon>Bacteria</taxon>
        <taxon>Bacillati</taxon>
        <taxon>Actinomycetota</taxon>
        <taxon>Actinomycetes</taxon>
        <taxon>Mycobacteriales</taxon>
        <taxon>Mycobacteriaceae</taxon>
        <taxon>Mycolicibacterium</taxon>
    </lineage>
</organism>
<reference evidence="1 2" key="1">
    <citation type="submission" date="2017-02" db="EMBL/GenBank/DDBJ databases">
        <title>The new phylogeny of genus Mycobacterium.</title>
        <authorList>
            <person name="Tortoli E."/>
            <person name="Trovato A."/>
            <person name="Cirillo D.M."/>
        </authorList>
    </citation>
    <scope>NUCLEOTIDE SEQUENCE [LARGE SCALE GENOMIC DNA]</scope>
    <source>
        <strain evidence="1 2">DSM 45578</strain>
    </source>
</reference>
<evidence type="ECO:0000313" key="2">
    <source>
        <dbReference type="Proteomes" id="UP000192366"/>
    </source>
</evidence>
<comment type="caution">
    <text evidence="1">The sequence shown here is derived from an EMBL/GenBank/DDBJ whole genome shotgun (WGS) entry which is preliminary data.</text>
</comment>
<name>A0A1W9Z0S0_MYCBA</name>